<sequence length="89" mass="9874">MDGARDTEIAIGGYQPKHISAPWPARDKNWNLYSSPTFVHDLPGHLLRYPVAISDGGDITALPEFEFFPDTKARVLGTRSVRLPPILTT</sequence>
<keyword evidence="2" id="KW-1185">Reference proteome</keyword>
<dbReference type="EMBL" id="CM042037">
    <property type="protein sequence ID" value="KAI3743627.1"/>
    <property type="molecule type" value="Genomic_DNA"/>
</dbReference>
<accession>A0ACB9DAS5</accession>
<reference evidence="1 2" key="2">
    <citation type="journal article" date="2022" name="Mol. Ecol. Resour.">
        <title>The genomes of chicory, endive, great burdock and yacon provide insights into Asteraceae paleo-polyploidization history and plant inulin production.</title>
        <authorList>
            <person name="Fan W."/>
            <person name="Wang S."/>
            <person name="Wang H."/>
            <person name="Wang A."/>
            <person name="Jiang F."/>
            <person name="Liu H."/>
            <person name="Zhao H."/>
            <person name="Xu D."/>
            <person name="Zhang Y."/>
        </authorList>
    </citation>
    <scope>NUCLEOTIDE SEQUENCE [LARGE SCALE GENOMIC DNA]</scope>
    <source>
        <strain evidence="2">cv. Yunnan</strain>
        <tissue evidence="1">Leaves</tissue>
    </source>
</reference>
<name>A0ACB9DAS5_9ASTR</name>
<dbReference type="Proteomes" id="UP001056120">
    <property type="component" value="Linkage Group LG20"/>
</dbReference>
<comment type="caution">
    <text evidence="1">The sequence shown here is derived from an EMBL/GenBank/DDBJ whole genome shotgun (WGS) entry which is preliminary data.</text>
</comment>
<reference evidence="2" key="1">
    <citation type="journal article" date="2022" name="Mol. Ecol. Resour.">
        <title>The genomes of chicory, endive, great burdock and yacon provide insights into Asteraceae palaeo-polyploidization history and plant inulin production.</title>
        <authorList>
            <person name="Fan W."/>
            <person name="Wang S."/>
            <person name="Wang H."/>
            <person name="Wang A."/>
            <person name="Jiang F."/>
            <person name="Liu H."/>
            <person name="Zhao H."/>
            <person name="Xu D."/>
            <person name="Zhang Y."/>
        </authorList>
    </citation>
    <scope>NUCLEOTIDE SEQUENCE [LARGE SCALE GENOMIC DNA]</scope>
    <source>
        <strain evidence="2">cv. Yunnan</strain>
    </source>
</reference>
<proteinExistence type="predicted"/>
<evidence type="ECO:0000313" key="1">
    <source>
        <dbReference type="EMBL" id="KAI3743627.1"/>
    </source>
</evidence>
<organism evidence="1 2">
    <name type="scientific">Smallanthus sonchifolius</name>
    <dbReference type="NCBI Taxonomy" id="185202"/>
    <lineage>
        <taxon>Eukaryota</taxon>
        <taxon>Viridiplantae</taxon>
        <taxon>Streptophyta</taxon>
        <taxon>Embryophyta</taxon>
        <taxon>Tracheophyta</taxon>
        <taxon>Spermatophyta</taxon>
        <taxon>Magnoliopsida</taxon>
        <taxon>eudicotyledons</taxon>
        <taxon>Gunneridae</taxon>
        <taxon>Pentapetalae</taxon>
        <taxon>asterids</taxon>
        <taxon>campanulids</taxon>
        <taxon>Asterales</taxon>
        <taxon>Asteraceae</taxon>
        <taxon>Asteroideae</taxon>
        <taxon>Heliantheae alliance</taxon>
        <taxon>Millerieae</taxon>
        <taxon>Smallanthus</taxon>
    </lineage>
</organism>
<evidence type="ECO:0000313" key="2">
    <source>
        <dbReference type="Proteomes" id="UP001056120"/>
    </source>
</evidence>
<gene>
    <name evidence="1" type="ORF">L1987_61337</name>
</gene>
<protein>
    <submittedName>
        <fullName evidence="1">Uncharacterized protein</fullName>
    </submittedName>
</protein>